<proteinExistence type="predicted"/>
<feature type="region of interest" description="Disordered" evidence="1">
    <location>
        <begin position="407"/>
        <end position="435"/>
    </location>
</feature>
<feature type="compositionally biased region" description="Gly residues" evidence="1">
    <location>
        <begin position="409"/>
        <end position="431"/>
    </location>
</feature>
<organism evidence="3 4">
    <name type="scientific">Bifidobacterium scardovii</name>
    <dbReference type="NCBI Taxonomy" id="158787"/>
    <lineage>
        <taxon>Bacteria</taxon>
        <taxon>Bacillati</taxon>
        <taxon>Actinomycetota</taxon>
        <taxon>Actinomycetes</taxon>
        <taxon>Bifidobacteriales</taxon>
        <taxon>Bifidobacteriaceae</taxon>
        <taxon>Bifidobacterium</taxon>
    </lineage>
</organism>
<dbReference type="STRING" id="158787.BSCA_1673"/>
<evidence type="ECO:0008006" key="5">
    <source>
        <dbReference type="Google" id="ProtNLM"/>
    </source>
</evidence>
<gene>
    <name evidence="3" type="ORF">BSCA_1673</name>
</gene>
<accession>A0A087DBN9</accession>
<feature type="chain" id="PRO_5001819982" description="Tubuliform spidroin" evidence="2">
    <location>
        <begin position="32"/>
        <end position="503"/>
    </location>
</feature>
<keyword evidence="4" id="KW-1185">Reference proteome</keyword>
<dbReference type="AlphaFoldDB" id="A0A087DBN9"/>
<reference evidence="3 4" key="1">
    <citation type="submission" date="2014-03" db="EMBL/GenBank/DDBJ databases">
        <title>Genomics of Bifidobacteria.</title>
        <authorList>
            <person name="Ventura M."/>
            <person name="Milani C."/>
            <person name="Lugli G.A."/>
        </authorList>
    </citation>
    <scope>NUCLEOTIDE SEQUENCE [LARGE SCALE GENOMIC DNA]</scope>
    <source>
        <strain evidence="3 4">LMG 21589</strain>
    </source>
</reference>
<keyword evidence="2" id="KW-0732">Signal</keyword>
<feature type="signal peptide" evidence="2">
    <location>
        <begin position="1"/>
        <end position="31"/>
    </location>
</feature>
<sequence>MSRWASLAMRGCASIAVLALAVASEASGAVAAPGAMMLGGGSAQYVKTQDVLTVSDAGGTVAAGEPGRLYVADHFAVGKAGTVVDHEASGRAVTVRDDGAGDSGDIPADSTVDRWQRIGSGQTALPWSVHVVYSLDGPETTGQAIAAAGFSSDMTALAGEARSLVNTIVTTNSAADRDLIDKLTAMRNQEQAAAEREIADKSAAHQRAFDAYMAAYVGSYTTHLSGSIGSKTQMQALIGTAGELSGDTPLAQAVVDLANAVNAVSAAHQHTGAVDAIDDLIRRIRQRGTEGLINEIGTRIGEESVVGSKGYAAGQTQLSNAMIPYSMAYTDAYTAKLSALTGGTSVGASGYQQQAIAETNRDFGANPAHADDTRKVDAAMSALAAASEHTGRANALRQISVQFADELGSGDGGAGNGGGNGGGAESGGSGGTAVKTTDLLNGLRDGLSGTIAGQAETKRLAAVAKAEREDADSGNADEPSYDVVSALNRNTRHVRLLMVVPEI</sequence>
<evidence type="ECO:0000256" key="1">
    <source>
        <dbReference type="SAM" id="MobiDB-lite"/>
    </source>
</evidence>
<comment type="caution">
    <text evidence="3">The sequence shown here is derived from an EMBL/GenBank/DDBJ whole genome shotgun (WGS) entry which is preliminary data.</text>
</comment>
<dbReference type="EMBL" id="JGZO01000014">
    <property type="protein sequence ID" value="KFI92939.1"/>
    <property type="molecule type" value="Genomic_DNA"/>
</dbReference>
<evidence type="ECO:0000256" key="2">
    <source>
        <dbReference type="SAM" id="SignalP"/>
    </source>
</evidence>
<evidence type="ECO:0000313" key="3">
    <source>
        <dbReference type="EMBL" id="KFI92939.1"/>
    </source>
</evidence>
<name>A0A087DBN9_9BIFI</name>
<evidence type="ECO:0000313" key="4">
    <source>
        <dbReference type="Proteomes" id="UP000029033"/>
    </source>
</evidence>
<dbReference type="Proteomes" id="UP000029033">
    <property type="component" value="Unassembled WGS sequence"/>
</dbReference>
<protein>
    <recommendedName>
        <fullName evidence="5">Tubuliform spidroin</fullName>
    </recommendedName>
</protein>
<dbReference type="eggNOG" id="COG1511">
    <property type="taxonomic scope" value="Bacteria"/>
</dbReference>